<name>A0A0G0M1R8_9BACT</name>
<protein>
    <submittedName>
        <fullName evidence="8">O-antigen polymerase</fullName>
    </submittedName>
</protein>
<dbReference type="SUPFAM" id="SSF48452">
    <property type="entry name" value="TPR-like"/>
    <property type="match status" value="1"/>
</dbReference>
<feature type="transmembrane region" description="Helical" evidence="6">
    <location>
        <begin position="328"/>
        <end position="346"/>
    </location>
</feature>
<feature type="transmembrane region" description="Helical" evidence="6">
    <location>
        <begin position="122"/>
        <end position="140"/>
    </location>
</feature>
<dbReference type="AlphaFoldDB" id="A0A0G0M1R8"/>
<feature type="transmembrane region" description="Helical" evidence="6">
    <location>
        <begin position="206"/>
        <end position="224"/>
    </location>
</feature>
<evidence type="ECO:0000256" key="2">
    <source>
        <dbReference type="ARBA" id="ARBA00022692"/>
    </source>
</evidence>
<feature type="transmembrane region" description="Helical" evidence="6">
    <location>
        <begin position="381"/>
        <end position="400"/>
    </location>
</feature>
<comment type="subcellular location">
    <subcellularLocation>
        <location evidence="1">Membrane</location>
        <topology evidence="1">Multi-pass membrane protein</topology>
    </subcellularLocation>
</comment>
<evidence type="ECO:0000256" key="4">
    <source>
        <dbReference type="ARBA" id="ARBA00023136"/>
    </source>
</evidence>
<evidence type="ECO:0000313" key="9">
    <source>
        <dbReference type="Proteomes" id="UP000034325"/>
    </source>
</evidence>
<feature type="transmembrane region" description="Helical" evidence="6">
    <location>
        <begin position="38"/>
        <end position="56"/>
    </location>
</feature>
<evidence type="ECO:0000313" key="8">
    <source>
        <dbReference type="EMBL" id="KKQ97237.1"/>
    </source>
</evidence>
<sequence length="637" mass="71767">MGISVYIEKEFMIERISGFLIFLTLAILIAFQAKYFDFAIPTAILGLFVSAVGLFLTRKGTLVFPKKITLLFVLFLLSVFISAIFSKVPEESFQSLIFYSSSFFIFLIGFNLAGSDKKFINLWQYSLFAFGTAIVLYSIISEYPQISSGKQFVGPFYWYNQMAGFLMYLIPLPLILFLVGKKKLLWGSLSLFLLGSFVLTYSRASWFSLILALTPLIFLARKAVTQNKKILAIFVISFAILIPLIFSFGFLGSRVKSIVSELRGETRTPSGNLRIASFRSAIEIFKDNPAFGVGPGVFGEAGRAYQKLPWLYAKYTHNHFLQILSETGLIGLILFASLFVSTFSFMFKKRNALSKNELLGALVISLIASFIHNLFDVDWNWPALSLLFWFSLGLLLGSISEKSETWEPKSKKGLGIALAFLFISSLYLFSVERTLQRLTLTLSGSEVDLSKASSSLKFLRNAPFYSSYYLASGNLSRLTEKYDEALSSFKKAETLNPFSAEPIYSQAQVLEFKREFTTAEDKYREAIKLNPFTEVKYYQGAAEMATAKLDLDEAENILSEGAEAFPYNESFKGFSYLYEFTGFNKDVSKLHTLYADLLFFHGKTDEAQGAVIEAQLFDPANSEAQNLEKIIEARIKK</sequence>
<dbReference type="EMBL" id="LBWA01000015">
    <property type="protein sequence ID" value="KKQ97237.1"/>
    <property type="molecule type" value="Genomic_DNA"/>
</dbReference>
<organism evidence="8 9">
    <name type="scientific">Candidatus Woesebacteria bacterium GW2011_GWA1_39_12</name>
    <dbReference type="NCBI Taxonomy" id="1618549"/>
    <lineage>
        <taxon>Bacteria</taxon>
        <taxon>Candidatus Woeseibacteriota</taxon>
    </lineage>
</organism>
<dbReference type="InterPro" id="IPR011990">
    <property type="entry name" value="TPR-like_helical_dom_sf"/>
</dbReference>
<evidence type="ECO:0000256" key="6">
    <source>
        <dbReference type="SAM" id="Phobius"/>
    </source>
</evidence>
<keyword evidence="2 6" id="KW-0812">Transmembrane</keyword>
<feature type="transmembrane region" description="Helical" evidence="6">
    <location>
        <begin position="92"/>
        <end position="110"/>
    </location>
</feature>
<feature type="transmembrane region" description="Helical" evidence="6">
    <location>
        <begin position="156"/>
        <end position="177"/>
    </location>
</feature>
<evidence type="ECO:0000256" key="3">
    <source>
        <dbReference type="ARBA" id="ARBA00022989"/>
    </source>
</evidence>
<keyword evidence="5" id="KW-0802">TPR repeat</keyword>
<feature type="transmembrane region" description="Helical" evidence="6">
    <location>
        <begin position="358"/>
        <end position="375"/>
    </location>
</feature>
<comment type="caution">
    <text evidence="8">The sequence shown here is derived from an EMBL/GenBank/DDBJ whole genome shotgun (WGS) entry which is preliminary data.</text>
</comment>
<gene>
    <name evidence="8" type="ORF">UT23_C0015G0007</name>
</gene>
<dbReference type="InterPro" id="IPR007016">
    <property type="entry name" value="O-antigen_ligase-rel_domated"/>
</dbReference>
<dbReference type="SMART" id="SM00028">
    <property type="entry name" value="TPR"/>
    <property type="match status" value="3"/>
</dbReference>
<dbReference type="Pfam" id="PF04932">
    <property type="entry name" value="Wzy_C"/>
    <property type="match status" value="1"/>
</dbReference>
<keyword evidence="3 6" id="KW-1133">Transmembrane helix</keyword>
<dbReference type="InterPro" id="IPR019734">
    <property type="entry name" value="TPR_rpt"/>
</dbReference>
<dbReference type="InterPro" id="IPR051533">
    <property type="entry name" value="WaaL-like"/>
</dbReference>
<dbReference type="Proteomes" id="UP000034325">
    <property type="component" value="Unassembled WGS sequence"/>
</dbReference>
<accession>A0A0G0M1R8</accession>
<dbReference type="PANTHER" id="PTHR37422:SF13">
    <property type="entry name" value="LIPOPOLYSACCHARIDE BIOSYNTHESIS PROTEIN PA4999-RELATED"/>
    <property type="match status" value="1"/>
</dbReference>
<dbReference type="PANTHER" id="PTHR37422">
    <property type="entry name" value="TEICHURONIC ACID BIOSYNTHESIS PROTEIN TUAE"/>
    <property type="match status" value="1"/>
</dbReference>
<reference evidence="8 9" key="1">
    <citation type="journal article" date="2015" name="Nature">
        <title>rRNA introns, odd ribosomes, and small enigmatic genomes across a large radiation of phyla.</title>
        <authorList>
            <person name="Brown C.T."/>
            <person name="Hug L.A."/>
            <person name="Thomas B.C."/>
            <person name="Sharon I."/>
            <person name="Castelle C.J."/>
            <person name="Singh A."/>
            <person name="Wilkins M.J."/>
            <person name="Williams K.H."/>
            <person name="Banfield J.F."/>
        </authorList>
    </citation>
    <scope>NUCLEOTIDE SEQUENCE [LARGE SCALE GENOMIC DNA]</scope>
</reference>
<feature type="transmembrane region" description="Helical" evidence="6">
    <location>
        <begin position="184"/>
        <end position="200"/>
    </location>
</feature>
<dbReference type="GO" id="GO:0016020">
    <property type="term" value="C:membrane"/>
    <property type="evidence" value="ECO:0007669"/>
    <property type="project" value="UniProtKB-SubCell"/>
</dbReference>
<feature type="repeat" description="TPR" evidence="5">
    <location>
        <begin position="466"/>
        <end position="499"/>
    </location>
</feature>
<feature type="transmembrane region" description="Helical" evidence="6">
    <location>
        <begin position="412"/>
        <end position="430"/>
    </location>
</feature>
<dbReference type="PROSITE" id="PS50005">
    <property type="entry name" value="TPR"/>
    <property type="match status" value="1"/>
</dbReference>
<proteinExistence type="predicted"/>
<feature type="transmembrane region" description="Helical" evidence="6">
    <location>
        <begin position="231"/>
        <end position="251"/>
    </location>
</feature>
<evidence type="ECO:0000259" key="7">
    <source>
        <dbReference type="Pfam" id="PF04932"/>
    </source>
</evidence>
<keyword evidence="4 6" id="KW-0472">Membrane</keyword>
<feature type="transmembrane region" description="Helical" evidence="6">
    <location>
        <begin position="12"/>
        <end position="32"/>
    </location>
</feature>
<feature type="domain" description="O-antigen ligase-related" evidence="7">
    <location>
        <begin position="190"/>
        <end position="336"/>
    </location>
</feature>
<evidence type="ECO:0000256" key="1">
    <source>
        <dbReference type="ARBA" id="ARBA00004141"/>
    </source>
</evidence>
<feature type="transmembrane region" description="Helical" evidence="6">
    <location>
        <begin position="68"/>
        <end position="86"/>
    </location>
</feature>
<evidence type="ECO:0000256" key="5">
    <source>
        <dbReference type="PROSITE-ProRule" id="PRU00339"/>
    </source>
</evidence>
<dbReference type="Gene3D" id="1.25.40.10">
    <property type="entry name" value="Tetratricopeptide repeat domain"/>
    <property type="match status" value="1"/>
</dbReference>